<reference evidence="1 2" key="1">
    <citation type="submission" date="2018-10" db="EMBL/GenBank/DDBJ databases">
        <title>The complete genome of Acinetobacter wuhouensis strain WCHAW010062.</title>
        <authorList>
            <person name="Hu Y."/>
            <person name="Long H."/>
            <person name="Feng Y."/>
            <person name="Zong Z."/>
        </authorList>
    </citation>
    <scope>NUCLEOTIDE SEQUENCE [LARGE SCALE GENOMIC DNA]</scope>
    <source>
        <strain evidence="1 2">WCHAW010062</strain>
    </source>
</reference>
<dbReference type="AlphaFoldDB" id="A0A385C5I7"/>
<organism evidence="1 2">
    <name type="scientific">Acinetobacter wuhouensis</name>
    <dbReference type="NCBI Taxonomy" id="1879050"/>
    <lineage>
        <taxon>Bacteria</taxon>
        <taxon>Pseudomonadati</taxon>
        <taxon>Pseudomonadota</taxon>
        <taxon>Gammaproteobacteria</taxon>
        <taxon>Moraxellales</taxon>
        <taxon>Moraxellaceae</taxon>
        <taxon>Acinetobacter</taxon>
    </lineage>
</organism>
<dbReference type="Proteomes" id="UP000279962">
    <property type="component" value="Chromosome"/>
</dbReference>
<dbReference type="KEGG" id="awu:BEN71_12810"/>
<protein>
    <submittedName>
        <fullName evidence="1">Uncharacterized protein</fullName>
    </submittedName>
</protein>
<sequence length="66" mass="7729">MIIFDDIKCNLIHKYCVMMTCHSNNETNQQTTSKISSTKQKYSLYFEAKIHIIARLFARSAELNLE</sequence>
<accession>A0A385C5I7</accession>
<proteinExistence type="predicted"/>
<name>A0A385C5I7_9GAMM</name>
<gene>
    <name evidence="1" type="ORF">CDG68_15550</name>
</gene>
<evidence type="ECO:0000313" key="1">
    <source>
        <dbReference type="EMBL" id="AYO54980.1"/>
    </source>
</evidence>
<dbReference type="EMBL" id="CP033133">
    <property type="protein sequence ID" value="AYO54980.1"/>
    <property type="molecule type" value="Genomic_DNA"/>
</dbReference>
<evidence type="ECO:0000313" key="2">
    <source>
        <dbReference type="Proteomes" id="UP000279962"/>
    </source>
</evidence>